<protein>
    <submittedName>
        <fullName evidence="1">Uncharacterized protein</fullName>
    </submittedName>
</protein>
<keyword evidence="2" id="KW-1185">Reference proteome</keyword>
<dbReference type="AlphaFoldDB" id="A0A252F1Y0"/>
<accession>A0A252F1Y0</accession>
<organism evidence="1 2">
    <name type="scientific">Butyricicoccus porcorum</name>
    <dbReference type="NCBI Taxonomy" id="1945634"/>
    <lineage>
        <taxon>Bacteria</taxon>
        <taxon>Bacillati</taxon>
        <taxon>Bacillota</taxon>
        <taxon>Clostridia</taxon>
        <taxon>Eubacteriales</taxon>
        <taxon>Butyricicoccaceae</taxon>
        <taxon>Butyricicoccus</taxon>
    </lineage>
</organism>
<name>A0A252F1Y0_9FIRM</name>
<proteinExistence type="predicted"/>
<dbReference type="EMBL" id="NHOC01000012">
    <property type="protein sequence ID" value="OUM19610.1"/>
    <property type="molecule type" value="Genomic_DNA"/>
</dbReference>
<evidence type="ECO:0000313" key="1">
    <source>
        <dbReference type="EMBL" id="OUM19610.1"/>
    </source>
</evidence>
<dbReference type="Proteomes" id="UP000194903">
    <property type="component" value="Unassembled WGS sequence"/>
</dbReference>
<sequence length="162" mass="18680">MDNKITIRNTNIDFSDYYTSKGIPCDVQSKLGSVDILAVPTAYENHEFYFAQETIDFLKYCRKTSSEHTFDILAKDDIQIRSLHSFDIWMPVVWVASSVLLPFAINMVSNYIGEKLKGRENEPAQVDVTFLTKKGDEEKYIHYSGDAKTFKESFEKIDLNKL</sequence>
<comment type="caution">
    <text evidence="1">The sequence shown here is derived from an EMBL/GenBank/DDBJ whole genome shotgun (WGS) entry which is preliminary data.</text>
</comment>
<evidence type="ECO:0000313" key="2">
    <source>
        <dbReference type="Proteomes" id="UP000194903"/>
    </source>
</evidence>
<reference evidence="1 2" key="1">
    <citation type="submission" date="2017-05" db="EMBL/GenBank/DDBJ databases">
        <title>Butyricicoccus porcorum sp. nov. a butyrate-producing bacterium from the swine intestinal tract.</title>
        <authorList>
            <person name="Trachsel J."/>
            <person name="Humphrey S."/>
            <person name="Allen H.K."/>
        </authorList>
    </citation>
    <scope>NUCLEOTIDE SEQUENCE [LARGE SCALE GENOMIC DNA]</scope>
    <source>
        <strain evidence="1">BB10</strain>
    </source>
</reference>
<dbReference type="OrthoDB" id="2988633at2"/>
<dbReference type="RefSeq" id="WP_087021953.1">
    <property type="nucleotide sequence ID" value="NZ_CP178353.1"/>
</dbReference>
<gene>
    <name evidence="1" type="ORF">CBW42_12165</name>
</gene>